<keyword evidence="3" id="KW-1185">Reference proteome</keyword>
<dbReference type="RefSeq" id="WP_129988646.1">
    <property type="nucleotide sequence ID" value="NZ_SDPU01000032.1"/>
</dbReference>
<feature type="transmembrane region" description="Helical" evidence="1">
    <location>
        <begin position="109"/>
        <end position="127"/>
    </location>
</feature>
<feature type="transmembrane region" description="Helical" evidence="1">
    <location>
        <begin position="76"/>
        <end position="97"/>
    </location>
</feature>
<accession>A0A4Q5IY90</accession>
<evidence type="ECO:0000256" key="1">
    <source>
        <dbReference type="SAM" id="Phobius"/>
    </source>
</evidence>
<protein>
    <submittedName>
        <fullName evidence="2">Uncharacterized protein</fullName>
    </submittedName>
</protein>
<keyword evidence="1" id="KW-0472">Membrane</keyword>
<evidence type="ECO:0000313" key="2">
    <source>
        <dbReference type="EMBL" id="RYU10208.1"/>
    </source>
</evidence>
<dbReference type="Proteomes" id="UP000291189">
    <property type="component" value="Unassembled WGS sequence"/>
</dbReference>
<reference evidence="2 3" key="1">
    <citation type="submission" date="2019-01" db="EMBL/GenBank/DDBJ databases">
        <title>Nocardioides guangzhouensis sp. nov., an actinobacterium isolated from soil.</title>
        <authorList>
            <person name="Fu Y."/>
            <person name="Cai Y."/>
            <person name="Lin Z."/>
            <person name="Chen P."/>
        </authorList>
    </citation>
    <scope>NUCLEOTIDE SEQUENCE [LARGE SCALE GENOMIC DNA]</scope>
    <source>
        <strain evidence="2 3">NBRC 105384</strain>
    </source>
</reference>
<name>A0A4Q5IY90_9ACTN</name>
<proteinExistence type="predicted"/>
<evidence type="ECO:0000313" key="3">
    <source>
        <dbReference type="Proteomes" id="UP000291189"/>
    </source>
</evidence>
<dbReference type="OrthoDB" id="3529161at2"/>
<dbReference type="AlphaFoldDB" id="A0A4Q5IY90"/>
<organism evidence="2 3">
    <name type="scientific">Nocardioides iriomotensis</name>
    <dbReference type="NCBI Taxonomy" id="715784"/>
    <lineage>
        <taxon>Bacteria</taxon>
        <taxon>Bacillati</taxon>
        <taxon>Actinomycetota</taxon>
        <taxon>Actinomycetes</taxon>
        <taxon>Propionibacteriales</taxon>
        <taxon>Nocardioidaceae</taxon>
        <taxon>Nocardioides</taxon>
    </lineage>
</organism>
<feature type="transmembrane region" description="Helical" evidence="1">
    <location>
        <begin position="133"/>
        <end position="152"/>
    </location>
</feature>
<keyword evidence="1" id="KW-1133">Transmembrane helix</keyword>
<gene>
    <name evidence="2" type="ORF">ETU37_17550</name>
</gene>
<keyword evidence="1" id="KW-0812">Transmembrane</keyword>
<comment type="caution">
    <text evidence="2">The sequence shown here is derived from an EMBL/GenBank/DDBJ whole genome shotgun (WGS) entry which is preliminary data.</text>
</comment>
<dbReference type="EMBL" id="SDPU01000032">
    <property type="protein sequence ID" value="RYU10208.1"/>
    <property type="molecule type" value="Genomic_DNA"/>
</dbReference>
<feature type="transmembrane region" description="Helical" evidence="1">
    <location>
        <begin position="51"/>
        <end position="70"/>
    </location>
</feature>
<sequence>MTPMQRVAMGLVLVLLDASFNGWDLLADPLGWALVLAGVLPVTELLGGRVALTAVLAFVTSLVVYPPAVVEALDPAVAWALSLPHLAFVVLLCLALAERLADFARRFRVVAVVMVVVGLAPVLVLGADLLVLAGALAFVAVVTQCYLVYLLFRVHRLVPGPGMAEPAVEG</sequence>